<dbReference type="InterPro" id="IPR024984">
    <property type="entry name" value="DUF3888"/>
</dbReference>
<organism evidence="1 2">
    <name type="scientific">Turicibacter faecis</name>
    <dbReference type="NCBI Taxonomy" id="2963365"/>
    <lineage>
        <taxon>Bacteria</taxon>
        <taxon>Bacillati</taxon>
        <taxon>Bacillota</taxon>
        <taxon>Erysipelotrichia</taxon>
        <taxon>Erysipelotrichales</taxon>
        <taxon>Turicibacteraceae</taxon>
        <taxon>Turicibacter</taxon>
    </lineage>
</organism>
<sequence>MKKTKNILSLLLISISLFLNYNSTKILAENKNLFFSHLSNEEKLSQYNRILDLLLFDSIQKSINEIYGENQREYWNFEIIEIERGYYPSPFNYRLTVKFQTFAGAHSEPYDDNIAVYDIINFSPLKIKEIKFEHHPTEN</sequence>
<dbReference type="RefSeq" id="WP_161832557.1">
    <property type="nucleotide sequence ID" value="NZ_AP028127.1"/>
</dbReference>
<protein>
    <recommendedName>
        <fullName evidence="3">DUF3888 domain-containing protein</fullName>
    </recommendedName>
</protein>
<dbReference type="Proteomes" id="UP001432099">
    <property type="component" value="Chromosome"/>
</dbReference>
<evidence type="ECO:0000313" key="1">
    <source>
        <dbReference type="EMBL" id="BEH90866.1"/>
    </source>
</evidence>
<gene>
    <name evidence="1" type="ORF">T23_09680</name>
</gene>
<accession>A0ABN6ZHN7</accession>
<evidence type="ECO:0000313" key="2">
    <source>
        <dbReference type="Proteomes" id="UP001432099"/>
    </source>
</evidence>
<dbReference type="Pfam" id="PF13027">
    <property type="entry name" value="DUF3888"/>
    <property type="match status" value="1"/>
</dbReference>
<keyword evidence="2" id="KW-1185">Reference proteome</keyword>
<name>A0ABN6ZHN7_9FIRM</name>
<dbReference type="EMBL" id="AP028127">
    <property type="protein sequence ID" value="BEH90866.1"/>
    <property type="molecule type" value="Genomic_DNA"/>
</dbReference>
<proteinExistence type="predicted"/>
<evidence type="ECO:0008006" key="3">
    <source>
        <dbReference type="Google" id="ProtNLM"/>
    </source>
</evidence>
<reference evidence="1" key="1">
    <citation type="journal article" date="2024" name="Int. J. Syst. Evol. Microbiol.">
        <title>Turicibacter faecis sp. nov., isolated from faeces of heart failure mouse model.</title>
        <authorList>
            <person name="Imamura Y."/>
            <person name="Motooka D."/>
            <person name="Nakajima Y."/>
            <person name="Ito S."/>
            <person name="Kitakaze M."/>
            <person name="Iida T."/>
            <person name="Nakamura S."/>
        </authorList>
    </citation>
    <scope>NUCLEOTIDE SEQUENCE</scope>
    <source>
        <strain evidence="1">TC023</strain>
    </source>
</reference>